<organism evidence="3 4">
    <name type="scientific">Thiobacillus denitrificans</name>
    <dbReference type="NCBI Taxonomy" id="36861"/>
    <lineage>
        <taxon>Bacteria</taxon>
        <taxon>Pseudomonadati</taxon>
        <taxon>Pseudomonadota</taxon>
        <taxon>Betaproteobacteria</taxon>
        <taxon>Nitrosomonadales</taxon>
        <taxon>Thiobacillaceae</taxon>
        <taxon>Thiobacillus</taxon>
    </lineage>
</organism>
<dbReference type="Gene3D" id="2.40.420.20">
    <property type="match status" value="1"/>
</dbReference>
<reference evidence="3 4" key="1">
    <citation type="journal article" date="2015" name="Appl. Environ. Microbiol.">
        <title>Aerobic and Anaerobic Thiosulfate Oxidation by a Cold-Adapted, Subglacial Chemoautotroph.</title>
        <authorList>
            <person name="Harrold Z.R."/>
            <person name="Skidmore M.L."/>
            <person name="Hamilton T.L."/>
            <person name="Desch L."/>
            <person name="Amada K."/>
            <person name="van Gelder W."/>
            <person name="Glover K."/>
            <person name="Roden E.E."/>
            <person name="Boyd E.S."/>
        </authorList>
    </citation>
    <scope>NUCLEOTIDE SEQUENCE [LARGE SCALE GENOMIC DNA]</scope>
    <source>
        <strain evidence="3 4">RG</strain>
    </source>
</reference>
<gene>
    <name evidence="3" type="ORF">ABW22_08480</name>
</gene>
<sequence>MQVRTKLGMLALAALVVAGLVYGFMPRAVPVDVAAVETGPFVVTVEEEGKTRVMERYVVSAPVSGTLRRITLKAGDAVKPGQVIAEIEPVRSDALDPRTRAQAQAQAGAAQAALAVAQENARATAAALQLAQQERARAETLRESNFLSAQALDTARTAETRARAVQQAADHAVKVARFELEMAHAAAASTAWLQAGAPAERLSVRAPVEARVLKLVRESEGAVLAGQPLIEIGNPESLEVEVEVLSTHAVKITPGSRVILDRWGGDSAVEGSVRVVEPTGFTKISALGVEEQRVRVIVDFTSPREAWHRLGDGYRVEARFVIWEDADVLQLPASALFRQGEGWAAFVLEAGRAKLKPVEVGQRAGLIAQVLSGLDAGEQVITHPDDKISDGTRVKLR</sequence>
<evidence type="ECO:0000313" key="4">
    <source>
        <dbReference type="Proteomes" id="UP000064243"/>
    </source>
</evidence>
<dbReference type="AlphaFoldDB" id="A0A125BCN4"/>
<dbReference type="EMBL" id="LDUG01000021">
    <property type="protein sequence ID" value="KVW96063.1"/>
    <property type="molecule type" value="Genomic_DNA"/>
</dbReference>
<dbReference type="PANTHER" id="PTHR30469">
    <property type="entry name" value="MULTIDRUG RESISTANCE PROTEIN MDTA"/>
    <property type="match status" value="1"/>
</dbReference>
<dbReference type="Gene3D" id="2.40.50.100">
    <property type="match status" value="1"/>
</dbReference>
<feature type="domain" description="YknX-like C-terminal permuted SH3-like" evidence="2">
    <location>
        <begin position="328"/>
        <end position="395"/>
    </location>
</feature>
<dbReference type="SUPFAM" id="SSF51230">
    <property type="entry name" value="Single hybrid motif"/>
    <property type="match status" value="1"/>
</dbReference>
<evidence type="ECO:0000259" key="2">
    <source>
        <dbReference type="Pfam" id="PF25989"/>
    </source>
</evidence>
<comment type="caution">
    <text evidence="3">The sequence shown here is derived from an EMBL/GenBank/DDBJ whole genome shotgun (WGS) entry which is preliminary data.</text>
</comment>
<dbReference type="InterPro" id="IPR058637">
    <property type="entry name" value="YknX-like_C"/>
</dbReference>
<dbReference type="InterPro" id="IPR011053">
    <property type="entry name" value="Single_hybrid_motif"/>
</dbReference>
<evidence type="ECO:0000313" key="3">
    <source>
        <dbReference type="EMBL" id="KVW96063.1"/>
    </source>
</evidence>
<dbReference type="GO" id="GO:1990281">
    <property type="term" value="C:efflux pump complex"/>
    <property type="evidence" value="ECO:0007669"/>
    <property type="project" value="TreeGrafter"/>
</dbReference>
<dbReference type="PATRIC" id="fig|36861.3.peg.1352"/>
<keyword evidence="4" id="KW-1185">Reference proteome</keyword>
<dbReference type="Proteomes" id="UP000064243">
    <property type="component" value="Unassembled WGS sequence"/>
</dbReference>
<feature type="coiled-coil region" evidence="1">
    <location>
        <begin position="100"/>
        <end position="134"/>
    </location>
</feature>
<protein>
    <submittedName>
        <fullName evidence="3">Secretion protein HlyD</fullName>
    </submittedName>
</protein>
<dbReference type="GO" id="GO:0015562">
    <property type="term" value="F:efflux transmembrane transporter activity"/>
    <property type="evidence" value="ECO:0007669"/>
    <property type="project" value="TreeGrafter"/>
</dbReference>
<dbReference type="OrthoDB" id="9791520at2"/>
<accession>A0A125BCN4</accession>
<evidence type="ECO:0000256" key="1">
    <source>
        <dbReference type="SAM" id="Coils"/>
    </source>
</evidence>
<dbReference type="Gene3D" id="1.10.287.470">
    <property type="entry name" value="Helix hairpin bin"/>
    <property type="match status" value="1"/>
</dbReference>
<dbReference type="RefSeq" id="WP_059754827.1">
    <property type="nucleotide sequence ID" value="NZ_LDUG01000021.1"/>
</dbReference>
<proteinExistence type="predicted"/>
<dbReference type="PANTHER" id="PTHR30469:SF15">
    <property type="entry name" value="HLYD FAMILY OF SECRETION PROTEINS"/>
    <property type="match status" value="1"/>
</dbReference>
<dbReference type="Gene3D" id="2.40.30.170">
    <property type="match status" value="1"/>
</dbReference>
<keyword evidence="1" id="KW-0175">Coiled coil</keyword>
<name>A0A125BCN4_THIDE</name>
<dbReference type="Pfam" id="PF25989">
    <property type="entry name" value="YknX_C"/>
    <property type="match status" value="1"/>
</dbReference>